<dbReference type="SMR" id="V7AMD6"/>
<dbReference type="eggNOG" id="KOG0504">
    <property type="taxonomic scope" value="Eukaryota"/>
</dbReference>
<keyword evidence="3" id="KW-1185">Reference proteome</keyword>
<dbReference type="GO" id="GO:0005886">
    <property type="term" value="C:plasma membrane"/>
    <property type="evidence" value="ECO:0007669"/>
    <property type="project" value="UniProtKB-SubCell"/>
</dbReference>
<dbReference type="InterPro" id="IPR036770">
    <property type="entry name" value="Ankyrin_rpt-contain_sf"/>
</dbReference>
<dbReference type="Gene3D" id="1.25.40.20">
    <property type="entry name" value="Ankyrin repeat-containing domain"/>
    <property type="match status" value="1"/>
</dbReference>
<dbReference type="STRING" id="3885.V7AMD6"/>
<dbReference type="InterPro" id="IPR002110">
    <property type="entry name" value="Ankyrin_rpt"/>
</dbReference>
<dbReference type="Gramene" id="ESW05291">
    <property type="protein sequence ID" value="ESW05291"/>
    <property type="gene ID" value="PHAVU_011G167700g"/>
</dbReference>
<gene>
    <name evidence="2" type="ORF">PHAVU_011G167700g</name>
</gene>
<evidence type="ECO:0000313" key="3">
    <source>
        <dbReference type="Proteomes" id="UP000000226"/>
    </source>
</evidence>
<dbReference type="EMBL" id="CM002298">
    <property type="protein sequence ID" value="ESW05291.1"/>
    <property type="molecule type" value="Genomic_DNA"/>
</dbReference>
<proteinExistence type="predicted"/>
<protein>
    <submittedName>
        <fullName evidence="2">Uncharacterized protein</fullName>
    </submittedName>
</protein>
<reference evidence="3" key="1">
    <citation type="journal article" date="2014" name="Nat. Genet.">
        <title>A reference genome for common bean and genome-wide analysis of dual domestications.</title>
        <authorList>
            <person name="Schmutz J."/>
            <person name="McClean P.E."/>
            <person name="Mamidi S."/>
            <person name="Wu G.A."/>
            <person name="Cannon S.B."/>
            <person name="Grimwood J."/>
            <person name="Jenkins J."/>
            <person name="Shu S."/>
            <person name="Song Q."/>
            <person name="Chavarro C."/>
            <person name="Torres-Torres M."/>
            <person name="Geffroy V."/>
            <person name="Moghaddam S.M."/>
            <person name="Gao D."/>
            <person name="Abernathy B."/>
            <person name="Barry K."/>
            <person name="Blair M."/>
            <person name="Brick M.A."/>
            <person name="Chovatia M."/>
            <person name="Gepts P."/>
            <person name="Goodstein D.M."/>
            <person name="Gonzales M."/>
            <person name="Hellsten U."/>
            <person name="Hyten D.L."/>
            <person name="Jia G."/>
            <person name="Kelly J.D."/>
            <person name="Kudrna D."/>
            <person name="Lee R."/>
            <person name="Richard M.M."/>
            <person name="Miklas P.N."/>
            <person name="Osorno J.M."/>
            <person name="Rodrigues J."/>
            <person name="Thareau V."/>
            <person name="Urrea C.A."/>
            <person name="Wang M."/>
            <person name="Yu Y."/>
            <person name="Zhang M."/>
            <person name="Wing R.A."/>
            <person name="Cregan P.B."/>
            <person name="Rokhsar D.S."/>
            <person name="Jackson S.A."/>
        </authorList>
    </citation>
    <scope>NUCLEOTIDE SEQUENCE [LARGE SCALE GENOMIC DNA]</scope>
    <source>
        <strain evidence="3">cv. G19833</strain>
    </source>
</reference>
<dbReference type="SMART" id="SM00248">
    <property type="entry name" value="ANK"/>
    <property type="match status" value="5"/>
</dbReference>
<dbReference type="OMA" id="TEFILVC"/>
<dbReference type="PANTHER" id="PTHR24128:SF87">
    <property type="entry name" value="ANKYRIN REPEAT FAMILY PROTEIN"/>
    <property type="match status" value="1"/>
</dbReference>
<evidence type="ECO:0000313" key="2">
    <source>
        <dbReference type="EMBL" id="ESW05291.1"/>
    </source>
</evidence>
<dbReference type="PANTHER" id="PTHR24128">
    <property type="entry name" value="HOMEOBOX PROTEIN WARIAI"/>
    <property type="match status" value="1"/>
</dbReference>
<comment type="subcellular location">
    <subcellularLocation>
        <location evidence="1">Cell membrane</location>
        <topology evidence="1">Peripheral membrane protein</topology>
        <orientation evidence="1">Cytoplasmic side</orientation>
    </subcellularLocation>
</comment>
<sequence length="188" mass="21640">MDSIPFVETQLHIAARAGHIQFVNEIMLLKSSFSWKFNPQGLRPVHLALQQGHIRIVLDLVKMDKELVRAKRRGGLILLHLASQLRDITLLAVFLEACPDSVKDFTVRSETALHLYERFEVFEFLFRWLKTKIDIDKLQTILNQRDVEGNTILHIATTRNDTKVNSCLYGFSVVAFVENRKCFTSITS</sequence>
<evidence type="ECO:0000256" key="1">
    <source>
        <dbReference type="ARBA" id="ARBA00004413"/>
    </source>
</evidence>
<dbReference type="Proteomes" id="UP000000226">
    <property type="component" value="Chromosome 11"/>
</dbReference>
<accession>V7AMD6</accession>
<dbReference type="SUPFAM" id="SSF48403">
    <property type="entry name" value="Ankyrin repeat"/>
    <property type="match status" value="1"/>
</dbReference>
<name>V7AMD6_PHAVU</name>
<organism evidence="2 3">
    <name type="scientific">Phaseolus vulgaris</name>
    <name type="common">Kidney bean</name>
    <name type="synonym">French bean</name>
    <dbReference type="NCBI Taxonomy" id="3885"/>
    <lineage>
        <taxon>Eukaryota</taxon>
        <taxon>Viridiplantae</taxon>
        <taxon>Streptophyta</taxon>
        <taxon>Embryophyta</taxon>
        <taxon>Tracheophyta</taxon>
        <taxon>Spermatophyta</taxon>
        <taxon>Magnoliopsida</taxon>
        <taxon>eudicotyledons</taxon>
        <taxon>Gunneridae</taxon>
        <taxon>Pentapetalae</taxon>
        <taxon>rosids</taxon>
        <taxon>fabids</taxon>
        <taxon>Fabales</taxon>
        <taxon>Fabaceae</taxon>
        <taxon>Papilionoideae</taxon>
        <taxon>50 kb inversion clade</taxon>
        <taxon>NPAAA clade</taxon>
        <taxon>indigoferoid/millettioid clade</taxon>
        <taxon>Phaseoleae</taxon>
        <taxon>Phaseolus</taxon>
    </lineage>
</organism>
<dbReference type="OrthoDB" id="1434257at2759"/>
<dbReference type="AlphaFoldDB" id="V7AMD6"/>